<keyword evidence="2" id="KW-1185">Reference proteome</keyword>
<reference evidence="1 2" key="1">
    <citation type="submission" date="2019-08" db="EMBL/GenBank/DDBJ databases">
        <title>Marinobacter ZYF650 sp. nov., a marine bacterium isolated from seawater of the Mariana trench.</title>
        <authorList>
            <person name="Ahmad W."/>
        </authorList>
    </citation>
    <scope>NUCLEOTIDE SEQUENCE [LARGE SCALE GENOMIC DNA]</scope>
    <source>
        <strain evidence="1 2">ZYF650</strain>
    </source>
</reference>
<dbReference type="AlphaFoldDB" id="A0A5B0VGM8"/>
<protein>
    <submittedName>
        <fullName evidence="1">Uncharacterized protein</fullName>
    </submittedName>
</protein>
<dbReference type="Proteomes" id="UP000323161">
    <property type="component" value="Unassembled WGS sequence"/>
</dbReference>
<sequence>MQTNHYIVDDEGNFRFTSVGLEEEGPLLARAGIDPTSIKTYEAYIQARKTAGPYFMDYLREETDRMLEGKPDTVEWQAIRSIAFGSDEEQKALIEKMKRKRSFKTV</sequence>
<organism evidence="1 2">
    <name type="scientific">Marinobacter salinexigens</name>
    <dbReference type="NCBI Taxonomy" id="2919747"/>
    <lineage>
        <taxon>Bacteria</taxon>
        <taxon>Pseudomonadati</taxon>
        <taxon>Pseudomonadota</taxon>
        <taxon>Gammaproteobacteria</taxon>
        <taxon>Pseudomonadales</taxon>
        <taxon>Marinobacteraceae</taxon>
        <taxon>Marinobacter</taxon>
    </lineage>
</organism>
<evidence type="ECO:0000313" key="2">
    <source>
        <dbReference type="Proteomes" id="UP000323161"/>
    </source>
</evidence>
<comment type="caution">
    <text evidence="1">The sequence shown here is derived from an EMBL/GenBank/DDBJ whole genome shotgun (WGS) entry which is preliminary data.</text>
</comment>
<evidence type="ECO:0000313" key="1">
    <source>
        <dbReference type="EMBL" id="KAA1173229.1"/>
    </source>
</evidence>
<name>A0A5B0VGM8_9GAMM</name>
<proteinExistence type="predicted"/>
<dbReference type="EMBL" id="VTUU01000005">
    <property type="protein sequence ID" value="KAA1173229.1"/>
    <property type="molecule type" value="Genomic_DNA"/>
</dbReference>
<dbReference type="RefSeq" id="WP_149600527.1">
    <property type="nucleotide sequence ID" value="NZ_VTUU01000005.1"/>
</dbReference>
<gene>
    <name evidence="1" type="ORF">FWJ25_12110</name>
</gene>
<accession>A0A5B0VGM8</accession>